<comment type="caution">
    <text evidence="1">The sequence shown here is derived from an EMBL/GenBank/DDBJ whole genome shotgun (WGS) entry which is preliminary data.</text>
</comment>
<dbReference type="EMBL" id="NMUQ01000001">
    <property type="protein sequence ID" value="OXM15941.1"/>
    <property type="molecule type" value="Genomic_DNA"/>
</dbReference>
<dbReference type="Proteomes" id="UP000215145">
    <property type="component" value="Unassembled WGS sequence"/>
</dbReference>
<organism evidence="1 2">
    <name type="scientific">Paenibacillus herberti</name>
    <dbReference type="NCBI Taxonomy" id="1619309"/>
    <lineage>
        <taxon>Bacteria</taxon>
        <taxon>Bacillati</taxon>
        <taxon>Bacillota</taxon>
        <taxon>Bacilli</taxon>
        <taxon>Bacillales</taxon>
        <taxon>Paenibacillaceae</taxon>
        <taxon>Paenibacillus</taxon>
    </lineage>
</organism>
<keyword evidence="2" id="KW-1185">Reference proteome</keyword>
<reference evidence="1 2" key="1">
    <citation type="submission" date="2017-07" db="EMBL/GenBank/DDBJ databases">
        <title>Paenibacillus herberti R33 genome sequencing and assembly.</title>
        <authorList>
            <person name="Su W."/>
        </authorList>
    </citation>
    <scope>NUCLEOTIDE SEQUENCE [LARGE SCALE GENOMIC DNA]</scope>
    <source>
        <strain evidence="1 2">R33</strain>
    </source>
</reference>
<protein>
    <submittedName>
        <fullName evidence="1">Uncharacterized protein</fullName>
    </submittedName>
</protein>
<accession>A0A229P1K9</accession>
<sequence>MGFPPDGPNPGLATEHMVIAMYKFLQQEDVKGTKSIILKVSQDNEIVSQITVNTQKFVAGEYLIKSVLDASDDIVMMTLLRNMGK</sequence>
<name>A0A229P1K9_9BACL</name>
<evidence type="ECO:0000313" key="2">
    <source>
        <dbReference type="Proteomes" id="UP000215145"/>
    </source>
</evidence>
<dbReference type="AlphaFoldDB" id="A0A229P1K9"/>
<proteinExistence type="predicted"/>
<evidence type="ECO:0000313" key="1">
    <source>
        <dbReference type="EMBL" id="OXM15941.1"/>
    </source>
</evidence>
<gene>
    <name evidence="1" type="ORF">CGZ75_04325</name>
</gene>